<keyword evidence="3" id="KW-1185">Reference proteome</keyword>
<reference evidence="2 3" key="1">
    <citation type="journal article" date="2013" name="Antonie Van Leeuwenhoek">
        <title>Paracoccus zhejiangensis sp. nov., isolated from activated sludge in wastewater-treatment system.</title>
        <authorList>
            <person name="Wu Z.G."/>
            <person name="Zhang D.F."/>
            <person name="Liu Y.L."/>
            <person name="Wang F."/>
            <person name="Jiang X."/>
            <person name="Li C."/>
            <person name="Li S.P."/>
            <person name="Hong Q."/>
            <person name="Li W.J."/>
        </authorList>
    </citation>
    <scope>NUCLEOTIDE SEQUENCE [LARGE SCALE GENOMIC DNA]</scope>
    <source>
        <strain evidence="2 3">J6</strain>
        <plasmid evidence="3">Plasmid ppz03</plasmid>
    </source>
</reference>
<geneLocation type="plasmid" evidence="3">
    <name>ppz03</name>
</geneLocation>
<dbReference type="AlphaFoldDB" id="A0A2H5F5S7"/>
<accession>A0A2H5F5S7</accession>
<evidence type="ECO:0000313" key="3">
    <source>
        <dbReference type="Proteomes" id="UP000234530"/>
    </source>
</evidence>
<sequence length="67" mass="7477">MNVLAYLIPVSLVLGLIGLAAFFWSLRNGQYEDLAGDAERILFDNDDKPLAARSTSQVWPDEKEPKP</sequence>
<dbReference type="OrthoDB" id="9802763at2"/>
<dbReference type="KEGG" id="pzh:CX676_21585"/>
<dbReference type="InterPro" id="IPR004714">
    <property type="entry name" value="Cyt_oxidase_maturation_cbb3"/>
</dbReference>
<feature type="transmembrane region" description="Helical" evidence="1">
    <location>
        <begin position="6"/>
        <end position="26"/>
    </location>
</feature>
<organism evidence="2 3">
    <name type="scientific">Paracoccus zhejiangensis</name>
    <dbReference type="NCBI Taxonomy" id="1077935"/>
    <lineage>
        <taxon>Bacteria</taxon>
        <taxon>Pseudomonadati</taxon>
        <taxon>Pseudomonadota</taxon>
        <taxon>Alphaproteobacteria</taxon>
        <taxon>Rhodobacterales</taxon>
        <taxon>Paracoccaceae</taxon>
        <taxon>Paracoccus</taxon>
    </lineage>
</organism>
<evidence type="ECO:0000256" key="1">
    <source>
        <dbReference type="SAM" id="Phobius"/>
    </source>
</evidence>
<gene>
    <name evidence="2" type="primary">ccoS</name>
    <name evidence="2" type="ORF">CX676_21585</name>
</gene>
<proteinExistence type="predicted"/>
<name>A0A2H5F5S7_9RHOB</name>
<keyword evidence="1" id="KW-0812">Transmembrane</keyword>
<dbReference type="Proteomes" id="UP000234530">
    <property type="component" value="Plasmid pPZ03"/>
</dbReference>
<protein>
    <submittedName>
        <fullName evidence="2">Cbb3-type cytochrome oxidase assembly protein CcoS</fullName>
    </submittedName>
</protein>
<dbReference type="PANTHER" id="PTHR41532:SF1">
    <property type="entry name" value="FIXS PROTEIN"/>
    <property type="match status" value="1"/>
</dbReference>
<dbReference type="PANTHER" id="PTHR41532">
    <property type="entry name" value="FIXS PROTEIN"/>
    <property type="match status" value="1"/>
</dbReference>
<dbReference type="EMBL" id="CP025433">
    <property type="protein sequence ID" value="AUH66902.1"/>
    <property type="molecule type" value="Genomic_DNA"/>
</dbReference>
<keyword evidence="1" id="KW-1133">Transmembrane helix</keyword>
<evidence type="ECO:0000313" key="2">
    <source>
        <dbReference type="EMBL" id="AUH66902.1"/>
    </source>
</evidence>
<dbReference type="Pfam" id="PF03597">
    <property type="entry name" value="FixS"/>
    <property type="match status" value="1"/>
</dbReference>
<dbReference type="NCBIfam" id="TIGR00847">
    <property type="entry name" value="ccoS"/>
    <property type="match status" value="1"/>
</dbReference>
<dbReference type="RefSeq" id="WP_101754856.1">
    <property type="nucleotide sequence ID" value="NZ_CP025433.1"/>
</dbReference>
<keyword evidence="2" id="KW-0614">Plasmid</keyword>
<keyword evidence="1" id="KW-0472">Membrane</keyword>